<feature type="chain" id="PRO_5036515660" description="Dolichyl-diphosphooligosaccharide--protein glycosyltransferase subunit 1" evidence="11">
    <location>
        <begin position="20"/>
        <end position="253"/>
    </location>
</feature>
<proteinExistence type="inferred from homology"/>
<organism evidence="13 14">
    <name type="scientific">Magallana gigas</name>
    <name type="common">Pacific oyster</name>
    <name type="synonym">Crassostrea gigas</name>
    <dbReference type="NCBI Taxonomy" id="29159"/>
    <lineage>
        <taxon>Eukaryota</taxon>
        <taxon>Metazoa</taxon>
        <taxon>Spiralia</taxon>
        <taxon>Lophotrochozoa</taxon>
        <taxon>Mollusca</taxon>
        <taxon>Bivalvia</taxon>
        <taxon>Autobranchia</taxon>
        <taxon>Pteriomorphia</taxon>
        <taxon>Ostreida</taxon>
        <taxon>Ostreoidea</taxon>
        <taxon>Ostreidae</taxon>
        <taxon>Magallana</taxon>
    </lineage>
</organism>
<dbReference type="Proteomes" id="UP000005408">
    <property type="component" value="Unassembled WGS sequence"/>
</dbReference>
<comment type="similarity">
    <text evidence="4 11">Belongs to the OST1 family.</text>
</comment>
<dbReference type="AlphaFoldDB" id="A0A8W8LS34"/>
<evidence type="ECO:0000256" key="3">
    <source>
        <dbReference type="ARBA" id="ARBA00004922"/>
    </source>
</evidence>
<comment type="subunit">
    <text evidence="11">Component of the oligosaccharyltransferase (OST) complex.</text>
</comment>
<evidence type="ECO:0000256" key="1">
    <source>
        <dbReference type="ARBA" id="ARBA00002791"/>
    </source>
</evidence>
<keyword evidence="12" id="KW-0175">Coiled coil</keyword>
<comment type="pathway">
    <text evidence="3 11">Protein modification; protein glycosylation.</text>
</comment>
<evidence type="ECO:0000256" key="7">
    <source>
        <dbReference type="ARBA" id="ARBA00022729"/>
    </source>
</evidence>
<reference evidence="13" key="1">
    <citation type="submission" date="2022-08" db="UniProtKB">
        <authorList>
            <consortium name="EnsemblMetazoa"/>
        </authorList>
    </citation>
    <scope>IDENTIFICATION</scope>
    <source>
        <strain evidence="13">05x7-T-G4-1.051#20</strain>
    </source>
</reference>
<dbReference type="InterPro" id="IPR007676">
    <property type="entry name" value="Ribophorin_I"/>
</dbReference>
<sequence length="253" mass="28250">MRGVLHFLIGLTVIFCIECKVKQDAIDGAIVNSKVDRKIDVSTHLVKMSTSITLENTGKSPIKSFLYALEPSLQNYLSIITANVKDKDEKLGVSQTTVASKKDLSFWRIELPSNLEPGKTMTVDVDSSYAHALTPYPAEITQSQKQQYKSTKDANTFAATRKKVDADYKSLTQQISDLQTKLKNEGSDLAEKVNELQVSDRQYKDLVALAITLAEKLVSGKINKQQYLDNEKINKTKREDLDSKMEALRSSLA</sequence>
<accession>A0A8W8LS34</accession>
<dbReference type="GO" id="GO:0018279">
    <property type="term" value="P:protein N-linked glycosylation via asparagine"/>
    <property type="evidence" value="ECO:0007669"/>
    <property type="project" value="TreeGrafter"/>
</dbReference>
<evidence type="ECO:0000256" key="6">
    <source>
        <dbReference type="ARBA" id="ARBA00022692"/>
    </source>
</evidence>
<comment type="function">
    <text evidence="1 11">Subunit of the oligosaccharyl transferase (OST) complex that catalyzes the initial transfer of a defined glycan (Glc(3)Man(9)GlcNAc(2) in eukaryotes) from the lipid carrier dolichol-pyrophosphate to an asparagine residue within an Asn-X-Ser/Thr consensus motif in nascent polypeptide chains, the first step in protein N-glycosylation. N-glycosylation occurs cotranslationally and the complex associates with the Sec61 complex at the channel-forming translocon complex that mediates protein translocation across the endoplasmic reticulum (ER). All subunits are required for a maximal enzyme activity.</text>
</comment>
<evidence type="ECO:0000256" key="12">
    <source>
        <dbReference type="SAM" id="Coils"/>
    </source>
</evidence>
<dbReference type="GO" id="GO:0008250">
    <property type="term" value="C:oligosaccharyltransferase complex"/>
    <property type="evidence" value="ECO:0007669"/>
    <property type="project" value="UniProtKB-UniRule"/>
</dbReference>
<keyword evidence="6" id="KW-0812">Transmembrane</keyword>
<comment type="subcellular location">
    <subcellularLocation>
        <location evidence="2 11">Endoplasmic reticulum membrane</location>
        <topology evidence="2 11">Single-pass type I membrane protein</topology>
    </subcellularLocation>
</comment>
<dbReference type="Pfam" id="PF04597">
    <property type="entry name" value="Ribophorin_I"/>
    <property type="match status" value="1"/>
</dbReference>
<dbReference type="EnsemblMetazoa" id="G29430.4">
    <property type="protein sequence ID" value="G29430.4:cds"/>
    <property type="gene ID" value="G29430"/>
</dbReference>
<keyword evidence="14" id="KW-1185">Reference proteome</keyword>
<evidence type="ECO:0000256" key="11">
    <source>
        <dbReference type="RuleBase" id="RU361143"/>
    </source>
</evidence>
<keyword evidence="8 11" id="KW-0256">Endoplasmic reticulum</keyword>
<keyword evidence="7 11" id="KW-0732">Signal</keyword>
<evidence type="ECO:0000256" key="5">
    <source>
        <dbReference type="ARBA" id="ARBA00017611"/>
    </source>
</evidence>
<evidence type="ECO:0000313" key="13">
    <source>
        <dbReference type="EnsemblMetazoa" id="G29430.4:cds"/>
    </source>
</evidence>
<feature type="coiled-coil region" evidence="12">
    <location>
        <begin position="161"/>
        <end position="188"/>
    </location>
</feature>
<protein>
    <recommendedName>
        <fullName evidence="5 11">Dolichyl-diphosphooligosaccharide--protein glycosyltransferase subunit 1</fullName>
    </recommendedName>
</protein>
<evidence type="ECO:0000256" key="10">
    <source>
        <dbReference type="ARBA" id="ARBA00023136"/>
    </source>
</evidence>
<name>A0A8W8LS34_MAGGI</name>
<feature type="signal peptide" evidence="11">
    <location>
        <begin position="1"/>
        <end position="19"/>
    </location>
</feature>
<dbReference type="PANTHER" id="PTHR21049">
    <property type="entry name" value="RIBOPHORIN I"/>
    <property type="match status" value="1"/>
</dbReference>
<evidence type="ECO:0000256" key="9">
    <source>
        <dbReference type="ARBA" id="ARBA00022989"/>
    </source>
</evidence>
<keyword evidence="10" id="KW-0472">Membrane</keyword>
<evidence type="ECO:0000256" key="8">
    <source>
        <dbReference type="ARBA" id="ARBA00022824"/>
    </source>
</evidence>
<evidence type="ECO:0000256" key="2">
    <source>
        <dbReference type="ARBA" id="ARBA00004115"/>
    </source>
</evidence>
<evidence type="ECO:0000313" key="14">
    <source>
        <dbReference type="Proteomes" id="UP000005408"/>
    </source>
</evidence>
<keyword evidence="9" id="KW-1133">Transmembrane helix</keyword>
<evidence type="ECO:0000256" key="4">
    <source>
        <dbReference type="ARBA" id="ARBA00008905"/>
    </source>
</evidence>
<dbReference type="PANTHER" id="PTHR21049:SF0">
    <property type="entry name" value="DOLICHYL-DIPHOSPHOOLIGOSACCHARIDE--PROTEIN GLYCOSYLTRANSFERASE SUBUNIT 1"/>
    <property type="match status" value="1"/>
</dbReference>